<accession>A0ABQ3ZK59</accession>
<name>A0ABQ3ZK59_9ACTN</name>
<proteinExistence type="predicted"/>
<organism evidence="1 2">
    <name type="scientific">Winogradskya humida</name>
    <dbReference type="NCBI Taxonomy" id="113566"/>
    <lineage>
        <taxon>Bacteria</taxon>
        <taxon>Bacillati</taxon>
        <taxon>Actinomycetota</taxon>
        <taxon>Actinomycetes</taxon>
        <taxon>Micromonosporales</taxon>
        <taxon>Micromonosporaceae</taxon>
        <taxon>Winogradskya</taxon>
    </lineage>
</organism>
<gene>
    <name evidence="1" type="ORF">Ahu01nite_020720</name>
</gene>
<sequence length="67" mass="7376">MDSRWPAVMRFECKAWVAVDARAETFARLLVTRDDEPGAAPQKVELAADWRAHAPVSLDIGASVAPR</sequence>
<keyword evidence="2" id="KW-1185">Reference proteome</keyword>
<dbReference type="Proteomes" id="UP000603200">
    <property type="component" value="Unassembled WGS sequence"/>
</dbReference>
<evidence type="ECO:0000313" key="2">
    <source>
        <dbReference type="Proteomes" id="UP000603200"/>
    </source>
</evidence>
<evidence type="ECO:0000313" key="1">
    <source>
        <dbReference type="EMBL" id="GIE18970.1"/>
    </source>
</evidence>
<reference evidence="1 2" key="1">
    <citation type="submission" date="2021-01" db="EMBL/GenBank/DDBJ databases">
        <title>Whole genome shotgun sequence of Actinoplanes humidus NBRC 14915.</title>
        <authorList>
            <person name="Komaki H."/>
            <person name="Tamura T."/>
        </authorList>
    </citation>
    <scope>NUCLEOTIDE SEQUENCE [LARGE SCALE GENOMIC DNA]</scope>
    <source>
        <strain evidence="1 2">NBRC 14915</strain>
    </source>
</reference>
<comment type="caution">
    <text evidence="1">The sequence shown here is derived from an EMBL/GenBank/DDBJ whole genome shotgun (WGS) entry which is preliminary data.</text>
</comment>
<protein>
    <submittedName>
        <fullName evidence="1">Uncharacterized protein</fullName>
    </submittedName>
</protein>
<dbReference type="EMBL" id="BOMN01000024">
    <property type="protein sequence ID" value="GIE18970.1"/>
    <property type="molecule type" value="Genomic_DNA"/>
</dbReference>